<evidence type="ECO:0000313" key="2">
    <source>
        <dbReference type="Proteomes" id="UP000299102"/>
    </source>
</evidence>
<evidence type="ECO:0000313" key="1">
    <source>
        <dbReference type="EMBL" id="GBP84053.1"/>
    </source>
</evidence>
<keyword evidence="2" id="KW-1185">Reference proteome</keyword>
<organism evidence="1 2">
    <name type="scientific">Eumeta variegata</name>
    <name type="common">Bagworm moth</name>
    <name type="synonym">Eumeta japonica</name>
    <dbReference type="NCBI Taxonomy" id="151549"/>
    <lineage>
        <taxon>Eukaryota</taxon>
        <taxon>Metazoa</taxon>
        <taxon>Ecdysozoa</taxon>
        <taxon>Arthropoda</taxon>
        <taxon>Hexapoda</taxon>
        <taxon>Insecta</taxon>
        <taxon>Pterygota</taxon>
        <taxon>Neoptera</taxon>
        <taxon>Endopterygota</taxon>
        <taxon>Lepidoptera</taxon>
        <taxon>Glossata</taxon>
        <taxon>Ditrysia</taxon>
        <taxon>Tineoidea</taxon>
        <taxon>Psychidae</taxon>
        <taxon>Oiketicinae</taxon>
        <taxon>Eumeta</taxon>
    </lineage>
</organism>
<sequence>MKHVRINLPREKVTVCSSVISGSPAVDDDGRRAWLMMIDFRRRSAMFGSQLRCARAAGAVQCGRPFYLIHACVGEDEAERRMIRDLKSLKNSVLLDTRYKSLPNIPHKPPPIADVTWRPRSSMCREDTQTDEPYKQVKLLLEGVDLSPRLTRGKFPRESHGRGNSE</sequence>
<reference evidence="1 2" key="1">
    <citation type="journal article" date="2019" name="Commun. Biol.">
        <title>The bagworm genome reveals a unique fibroin gene that provides high tensile strength.</title>
        <authorList>
            <person name="Kono N."/>
            <person name="Nakamura H."/>
            <person name="Ohtoshi R."/>
            <person name="Tomita M."/>
            <person name="Numata K."/>
            <person name="Arakawa K."/>
        </authorList>
    </citation>
    <scope>NUCLEOTIDE SEQUENCE [LARGE SCALE GENOMIC DNA]</scope>
</reference>
<dbReference type="Proteomes" id="UP000299102">
    <property type="component" value="Unassembled WGS sequence"/>
</dbReference>
<dbReference type="EMBL" id="BGZK01001656">
    <property type="protein sequence ID" value="GBP84053.1"/>
    <property type="molecule type" value="Genomic_DNA"/>
</dbReference>
<gene>
    <name evidence="1" type="ORF">EVAR_67652_1</name>
</gene>
<comment type="caution">
    <text evidence="1">The sequence shown here is derived from an EMBL/GenBank/DDBJ whole genome shotgun (WGS) entry which is preliminary data.</text>
</comment>
<name>A0A4C1ZA59_EUMVA</name>
<protein>
    <submittedName>
        <fullName evidence="1">Uncharacterized protein</fullName>
    </submittedName>
</protein>
<proteinExistence type="predicted"/>
<accession>A0A4C1ZA59</accession>
<dbReference type="AlphaFoldDB" id="A0A4C1ZA59"/>